<evidence type="ECO:0000313" key="8">
    <source>
        <dbReference type="EMBL" id="UWZ86396.1"/>
    </source>
</evidence>
<keyword evidence="9" id="KW-1185">Reference proteome</keyword>
<feature type="active site" description="Proton donor" evidence="4">
    <location>
        <position position="192"/>
    </location>
</feature>
<evidence type="ECO:0000256" key="5">
    <source>
        <dbReference type="PIRSR" id="PIRSR606710-2"/>
    </source>
</evidence>
<keyword evidence="3 6" id="KW-0326">Glycosidase</keyword>
<dbReference type="Gene3D" id="2.60.120.200">
    <property type="match status" value="1"/>
</dbReference>
<dbReference type="SUPFAM" id="SSF49899">
    <property type="entry name" value="Concanavalin A-like lectins/glucanases"/>
    <property type="match status" value="1"/>
</dbReference>
<dbReference type="PANTHER" id="PTHR42812:SF2">
    <property type="entry name" value="XYLOSIDASE_ARABINOSIDASE"/>
    <property type="match status" value="1"/>
</dbReference>
<dbReference type="GO" id="GO:0004553">
    <property type="term" value="F:hydrolase activity, hydrolyzing O-glycosyl compounds"/>
    <property type="evidence" value="ECO:0007669"/>
    <property type="project" value="InterPro"/>
</dbReference>
<dbReference type="EMBL" id="CP093313">
    <property type="protein sequence ID" value="UWZ86396.1"/>
    <property type="molecule type" value="Genomic_DNA"/>
</dbReference>
<dbReference type="AlphaFoldDB" id="A0A9J7BU37"/>
<reference evidence="8" key="1">
    <citation type="submission" date="2021-04" db="EMBL/GenBank/DDBJ databases">
        <title>Phylogenetic analysis of Acidobacteriaceae.</title>
        <authorList>
            <person name="Qiu L."/>
            <person name="Zhang Q."/>
        </authorList>
    </citation>
    <scope>NUCLEOTIDE SEQUENCE</scope>
    <source>
        <strain evidence="8">DSM 25168</strain>
    </source>
</reference>
<dbReference type="RefSeq" id="WP_260796036.1">
    <property type="nucleotide sequence ID" value="NZ_CP093313.1"/>
</dbReference>
<feature type="domain" description="Beta-xylosidase C-terminal Concanavalin A-like" evidence="7">
    <location>
        <begin position="326"/>
        <end position="499"/>
    </location>
</feature>
<dbReference type="KEGG" id="orp:MOP44_10730"/>
<dbReference type="SUPFAM" id="SSF75005">
    <property type="entry name" value="Arabinanase/levansucrase/invertase"/>
    <property type="match status" value="1"/>
</dbReference>
<feature type="site" description="Important for catalytic activity, responsible for pKa modulation of the active site Glu and correct orientation of both the proton donor and substrate" evidence="5">
    <location>
        <position position="138"/>
    </location>
</feature>
<accession>A0A9J7BU37</accession>
<sequence>MLTRRDFMRSSAAAAALSSAPALISAAETRARYHNPILGGDHPDASPIRVGDDFYLTHSSFDYAPGLLIWHSRDLINWKPVAAALQRYYGGVWAPYLCEYQGHFYIYYPSDQKLHVVHADKPTGPWSEPVDLGINAIDPAHIGENGRRFLYMNGGLMAELAADGLSVKTPPRKAFEPWPMPTPPRMECTCLEAPKLLEHNGWFYLIVAEGGTAGPATAHSVVAMRSKHAEGPWEFSPHNPIVRTMSRTDRWMSVGHGRLVDTPDGRWYMTVHSYEKDYRAIGRQLLLLPVEWTDDGWFRVTQGITPASAIPVPIPGTQQQPLLDPSDDFKSPQLGLQWAFWHELDPARFTTGNGTLVLQAKGTSLENSPALTTPVGGHSYTIEMDVEVTPGCASGLMLFYSPEHATGILLDDEGIGVRVANNYIATRSHKGVTRATLRAVNDDQEVDFYYRLPGGDWRKTEESAEVSGMQHNVLGGFLDLRPAVFAAGKGQATFRNFRYWPEVKVPV</sequence>
<evidence type="ECO:0000256" key="1">
    <source>
        <dbReference type="ARBA" id="ARBA00009865"/>
    </source>
</evidence>
<name>A0A9J7BU37_9BACT</name>
<dbReference type="Pfam" id="PF04616">
    <property type="entry name" value="Glyco_hydro_43"/>
    <property type="match status" value="1"/>
</dbReference>
<dbReference type="Pfam" id="PF17851">
    <property type="entry name" value="GH43_C2"/>
    <property type="match status" value="1"/>
</dbReference>
<evidence type="ECO:0000256" key="2">
    <source>
        <dbReference type="ARBA" id="ARBA00022801"/>
    </source>
</evidence>
<dbReference type="InterPro" id="IPR013320">
    <property type="entry name" value="ConA-like_dom_sf"/>
</dbReference>
<feature type="active site" description="Proton acceptor" evidence="4">
    <location>
        <position position="44"/>
    </location>
</feature>
<dbReference type="PROSITE" id="PS51318">
    <property type="entry name" value="TAT"/>
    <property type="match status" value="1"/>
</dbReference>
<evidence type="ECO:0000256" key="3">
    <source>
        <dbReference type="ARBA" id="ARBA00023295"/>
    </source>
</evidence>
<comment type="similarity">
    <text evidence="1 6">Belongs to the glycosyl hydrolase 43 family.</text>
</comment>
<dbReference type="CDD" id="cd09002">
    <property type="entry name" value="GH43_XYL-like"/>
    <property type="match status" value="1"/>
</dbReference>
<dbReference type="InterPro" id="IPR041542">
    <property type="entry name" value="GH43_C2"/>
</dbReference>
<evidence type="ECO:0000256" key="4">
    <source>
        <dbReference type="PIRSR" id="PIRSR606710-1"/>
    </source>
</evidence>
<dbReference type="PANTHER" id="PTHR42812">
    <property type="entry name" value="BETA-XYLOSIDASE"/>
    <property type="match status" value="1"/>
</dbReference>
<keyword evidence="2 6" id="KW-0378">Hydrolase</keyword>
<dbReference type="GO" id="GO:0005975">
    <property type="term" value="P:carbohydrate metabolic process"/>
    <property type="evidence" value="ECO:0007669"/>
    <property type="project" value="InterPro"/>
</dbReference>
<dbReference type="Gene3D" id="2.115.10.20">
    <property type="entry name" value="Glycosyl hydrolase domain, family 43"/>
    <property type="match status" value="1"/>
</dbReference>
<protein>
    <submittedName>
        <fullName evidence="8">Family 43 glycosylhydrolase</fullName>
    </submittedName>
</protein>
<dbReference type="InterPro" id="IPR006311">
    <property type="entry name" value="TAT_signal"/>
</dbReference>
<dbReference type="InterPro" id="IPR006710">
    <property type="entry name" value="Glyco_hydro_43"/>
</dbReference>
<dbReference type="Proteomes" id="UP001059380">
    <property type="component" value="Chromosome"/>
</dbReference>
<evidence type="ECO:0000256" key="6">
    <source>
        <dbReference type="RuleBase" id="RU361187"/>
    </source>
</evidence>
<dbReference type="InterPro" id="IPR023296">
    <property type="entry name" value="Glyco_hydro_beta-prop_sf"/>
</dbReference>
<evidence type="ECO:0000313" key="9">
    <source>
        <dbReference type="Proteomes" id="UP001059380"/>
    </source>
</evidence>
<gene>
    <name evidence="8" type="ORF">MOP44_10730</name>
</gene>
<dbReference type="InterPro" id="IPR051795">
    <property type="entry name" value="Glycosyl_Hydrlase_43"/>
</dbReference>
<organism evidence="8 9">
    <name type="scientific">Occallatibacter riparius</name>
    <dbReference type="NCBI Taxonomy" id="1002689"/>
    <lineage>
        <taxon>Bacteria</taxon>
        <taxon>Pseudomonadati</taxon>
        <taxon>Acidobacteriota</taxon>
        <taxon>Terriglobia</taxon>
        <taxon>Terriglobales</taxon>
        <taxon>Acidobacteriaceae</taxon>
        <taxon>Occallatibacter</taxon>
    </lineage>
</organism>
<proteinExistence type="inferred from homology"/>
<evidence type="ECO:0000259" key="7">
    <source>
        <dbReference type="Pfam" id="PF17851"/>
    </source>
</evidence>